<dbReference type="PANTHER" id="PTHR37261">
    <property type="entry name" value="40S RIBOSOMAL PROTEIN S27"/>
    <property type="match status" value="1"/>
</dbReference>
<feature type="compositionally biased region" description="Polar residues" evidence="1">
    <location>
        <begin position="926"/>
        <end position="937"/>
    </location>
</feature>
<gene>
    <name evidence="2" type="ORF">CSSPJE1EN1_LOCUS17729</name>
</gene>
<protein>
    <submittedName>
        <fullName evidence="2">Uncharacterized protein</fullName>
    </submittedName>
</protein>
<dbReference type="EMBL" id="OZ020099">
    <property type="protein sequence ID" value="CAK9272251.1"/>
    <property type="molecule type" value="Genomic_DNA"/>
</dbReference>
<organism evidence="2 3">
    <name type="scientific">Sphagnum jensenii</name>
    <dbReference type="NCBI Taxonomy" id="128206"/>
    <lineage>
        <taxon>Eukaryota</taxon>
        <taxon>Viridiplantae</taxon>
        <taxon>Streptophyta</taxon>
        <taxon>Embryophyta</taxon>
        <taxon>Bryophyta</taxon>
        <taxon>Sphagnophytina</taxon>
        <taxon>Sphagnopsida</taxon>
        <taxon>Sphagnales</taxon>
        <taxon>Sphagnaceae</taxon>
        <taxon>Sphagnum</taxon>
    </lineage>
</organism>
<feature type="compositionally biased region" description="Polar residues" evidence="1">
    <location>
        <begin position="717"/>
        <end position="727"/>
    </location>
</feature>
<feature type="region of interest" description="Disordered" evidence="1">
    <location>
        <begin position="717"/>
        <end position="757"/>
    </location>
</feature>
<evidence type="ECO:0000256" key="1">
    <source>
        <dbReference type="SAM" id="MobiDB-lite"/>
    </source>
</evidence>
<feature type="compositionally biased region" description="Low complexity" evidence="1">
    <location>
        <begin position="728"/>
        <end position="749"/>
    </location>
</feature>
<accession>A0ABP0X1G2</accession>
<feature type="region of interest" description="Disordered" evidence="1">
    <location>
        <begin position="915"/>
        <end position="937"/>
    </location>
</feature>
<dbReference type="Proteomes" id="UP001497444">
    <property type="component" value="Chromosome 4"/>
</dbReference>
<evidence type="ECO:0000313" key="2">
    <source>
        <dbReference type="EMBL" id="CAK9272251.1"/>
    </source>
</evidence>
<proteinExistence type="predicted"/>
<sequence length="1443" mass="156775">MMEVLDWRVQSNWTTIRGDLGRSVSVHNCVHGNVSGHKKAGSVFDADAAAGVPVLLVPGSQTQPCEITLQFPQKLCDVKSIQIRSSAETCNICIHGGGNNDINYLCMLRANVQAETRIHNNTTAGRLGEKDLYVDTGSNLKCLSDIGRGCKDINAKQGCRPQEIPGDAVSHSVSAEMSSHTENKMGEQDGQFKKSIMLTRQEHDLQEERIDLSCARDEDEQSCSEDSTDWVECLHQLNRSPRPNLDEDKKMMEARENNFHLVDTEEGTCHKNLSDPYPMRVGRGYKDDASLLTKGYQSGEYDHTNTKLFQDSCSSQVGIDGKKGRNEVECLNFIPQRSNPGGRQKTKESVQTVVRSNDDLGSSGLRCIDNEMEKDISSKLVGTVVEDNNILFEAELELQNQNLCSSMTIGLLSPTKNSCVVVEHILVTVSPGPTFLSGGLSDCVKLSQLASSGEDWSSSPQMLTSGSLPRAQGFPASATRNPSVSSFVSIDGLVLGSAHQHSISGPSVDQPIEELIASMLPDCPEEHMVSAGLASSDVRQNSSAVDVWQRLDRLEAVCVRIETSLCKVLESFDRRLEILEARKILEVQPSLATFPESKGLESFDRQLELLEARKTMAVWPSPAAFPEAEGLESFNRRLALLEAGKIIRVQPSCATFPEAEGLEGQLSKQHAAFATYSSAHPPVLSTPPYRYGDCLNHESPLLGSFWSPYSSTTTLASPSADQSQLAKSQWSSPQQSTSSDGLLSSTPSLQVPPPSLSSSVQPFNHSFPSCSISAFTIPQELATPQVPSPSHLEPLELRSPAQLRTTKLTKTSVPSIYQPLCSSLLPLSSSPVILPPMSGRLSSALPPLVSASSTISELLQSSFLTAAPETSSSLAHSTFDLSTSTATNTLSEGSIVREFLAAIPSQQPIIDAAAAASKESPKGVREQSNSSDNCSKDSTQQLQSLWLAPALPSVSVGQSSFTAFSRPFLSGCNGLQPGSNLCISNMPDKGSRVEAKIDEVSSNSIQQPLHGSDLISNRSCEGIPMIAKQGMWYREISDFGHEVSCDTILSREGKGASDMEIQGVNWSEEFAGHQEAGVLSPYHGVSSRHHEDTGFGQEEEILLRPRAVDLSYQCSNSLTNGSAMRDIGLAEPKKSYFPTSSDVLHGNGISSKTVGTKHALQKPVCKEDGGDFQNWYVQQEVVRSGISHVPNVSPRNQQYGMLPPTPSVTLVENTQQQSFSDFFDNDFSAPPRNSLLVTCGNDTGTEGTWSTLLSTQRRGCPLQNDTVAQEWFWASNASLMSTHLPAHRETIVEEDLTHHCARPSNEQEQGYWDSLKPHETISATSQVSSSVIPSATCSPFVAAGSVHGPVEDSFLHEVMNPHFLSTNSSPFVSPTSQFFAGERHSVIPQHSFTRQDPFEHFHACQAISPLACGHSMPMASSLQCDDSLFSLHSQFCNYQQQQQ</sequence>
<keyword evidence="3" id="KW-1185">Reference proteome</keyword>
<reference evidence="2" key="1">
    <citation type="submission" date="2024-02" db="EMBL/GenBank/DDBJ databases">
        <authorList>
            <consortium name="ELIXIR-Norway"/>
            <consortium name="Elixir Norway"/>
        </authorList>
    </citation>
    <scope>NUCLEOTIDE SEQUENCE</scope>
</reference>
<evidence type="ECO:0000313" key="3">
    <source>
        <dbReference type="Proteomes" id="UP001497444"/>
    </source>
</evidence>
<dbReference type="PANTHER" id="PTHR37261:SF1">
    <property type="entry name" value="40S RIBOSOMAL PROTEIN S27"/>
    <property type="match status" value="1"/>
</dbReference>
<name>A0ABP0X1G2_9BRYO</name>